<organism evidence="5 6">
    <name type="scientific">Candidatus Pelethenecus faecipullorum</name>
    <dbReference type="NCBI Taxonomy" id="2840900"/>
    <lineage>
        <taxon>Bacteria</taxon>
        <taxon>Bacillati</taxon>
        <taxon>Mycoplasmatota</taxon>
        <taxon>Mollicutes</taxon>
        <taxon>Candidatus Pelethenecus</taxon>
    </lineage>
</organism>
<accession>A0A9D1GQ23</accession>
<evidence type="ECO:0000256" key="2">
    <source>
        <dbReference type="ARBA" id="ARBA00022676"/>
    </source>
</evidence>
<dbReference type="AlphaFoldDB" id="A0A9D1GQ23"/>
<keyword evidence="4" id="KW-0812">Transmembrane</keyword>
<evidence type="ECO:0000256" key="4">
    <source>
        <dbReference type="SAM" id="Phobius"/>
    </source>
</evidence>
<dbReference type="CDD" id="cd06438">
    <property type="entry name" value="EpsO_like"/>
    <property type="match status" value="1"/>
</dbReference>
<reference evidence="5" key="2">
    <citation type="journal article" date="2021" name="PeerJ">
        <title>Extensive microbial diversity within the chicken gut microbiome revealed by metagenomics and culture.</title>
        <authorList>
            <person name="Gilroy R."/>
            <person name="Ravi A."/>
            <person name="Getino M."/>
            <person name="Pursley I."/>
            <person name="Horton D.L."/>
            <person name="Alikhan N.F."/>
            <person name="Baker D."/>
            <person name="Gharbi K."/>
            <person name="Hall N."/>
            <person name="Watson M."/>
            <person name="Adriaenssens E.M."/>
            <person name="Foster-Nyarko E."/>
            <person name="Jarju S."/>
            <person name="Secka A."/>
            <person name="Antonio M."/>
            <person name="Oren A."/>
            <person name="Chaudhuri R.R."/>
            <person name="La Ragione R."/>
            <person name="Hildebrand F."/>
            <person name="Pallen M.J."/>
        </authorList>
    </citation>
    <scope>NUCLEOTIDE SEQUENCE</scope>
    <source>
        <strain evidence="5">ChiW17-6978</strain>
    </source>
</reference>
<evidence type="ECO:0000313" key="5">
    <source>
        <dbReference type="EMBL" id="HIT49827.1"/>
    </source>
</evidence>
<dbReference type="SUPFAM" id="SSF53448">
    <property type="entry name" value="Nucleotide-diphospho-sugar transferases"/>
    <property type="match status" value="1"/>
</dbReference>
<keyword evidence="4" id="KW-0472">Membrane</keyword>
<feature type="transmembrane region" description="Helical" evidence="4">
    <location>
        <begin position="32"/>
        <end position="53"/>
    </location>
</feature>
<dbReference type="Gene3D" id="3.90.550.10">
    <property type="entry name" value="Spore Coat Polysaccharide Biosynthesis Protein SpsA, Chain A"/>
    <property type="match status" value="1"/>
</dbReference>
<keyword evidence="2" id="KW-0328">Glycosyltransferase</keyword>
<dbReference type="Proteomes" id="UP000886758">
    <property type="component" value="Unassembled WGS sequence"/>
</dbReference>
<sequence>MKVLFFGFVYDYFRKIVDFSTVETSYKSITNLILIVFSIILCYRFVYIAIGFFKKAPIYEDKEESSRFAVVIAARNEEKVIGHLLESLRKQTYDPTKITIFVVADNCTDRTASVARNLGAIVYERLNFHQISKGYALEFLFERIDQDYGILSFDYFLFFDADNLVKNTFIHEMNNALGAGFDVVTSFRNIKNFETNAISSGYGFHFYRNTLISHRPRAILGCSTNVTGTGYAVRSELLKDGWHYTDLTEDAEFSTNTIAHDFTIGYCEKAEIYDEQPTDLKTAWRQRLRWRKGGLRNFKHHSFKLFKNIFHKGSHKWSSYDMFWQTFPYDLISFVLALGVQIFGMVYSLVQTGRYDILIFLKYLGGFLLGGYLTSLGIGILVLLKERKRLKNLGFGKRILYLLLWPWFDIISIVITIQALFMRVEWKAIKHKDTRSIEEVNN</sequence>
<dbReference type="GO" id="GO:0016757">
    <property type="term" value="F:glycosyltransferase activity"/>
    <property type="evidence" value="ECO:0007669"/>
    <property type="project" value="UniProtKB-KW"/>
</dbReference>
<keyword evidence="3" id="KW-0808">Transferase</keyword>
<evidence type="ECO:0000256" key="1">
    <source>
        <dbReference type="ARBA" id="ARBA00006739"/>
    </source>
</evidence>
<feature type="transmembrane region" description="Helical" evidence="4">
    <location>
        <begin position="331"/>
        <end position="350"/>
    </location>
</feature>
<keyword evidence="4" id="KW-1133">Transmembrane helix</keyword>
<dbReference type="EMBL" id="DVLF01000073">
    <property type="protein sequence ID" value="HIT49827.1"/>
    <property type="molecule type" value="Genomic_DNA"/>
</dbReference>
<dbReference type="InterPro" id="IPR029044">
    <property type="entry name" value="Nucleotide-diphossugar_trans"/>
</dbReference>
<dbReference type="PANTHER" id="PTHR43630">
    <property type="entry name" value="POLY-BETA-1,6-N-ACETYL-D-GLUCOSAMINE SYNTHASE"/>
    <property type="match status" value="1"/>
</dbReference>
<proteinExistence type="inferred from homology"/>
<name>A0A9D1GQ23_9MOLU</name>
<feature type="transmembrane region" description="Helical" evidence="4">
    <location>
        <begin position="362"/>
        <end position="384"/>
    </location>
</feature>
<evidence type="ECO:0000256" key="3">
    <source>
        <dbReference type="ARBA" id="ARBA00022679"/>
    </source>
</evidence>
<comment type="caution">
    <text evidence="5">The sequence shown here is derived from an EMBL/GenBank/DDBJ whole genome shotgun (WGS) entry which is preliminary data.</text>
</comment>
<feature type="transmembrane region" description="Helical" evidence="4">
    <location>
        <begin position="399"/>
        <end position="421"/>
    </location>
</feature>
<dbReference type="Pfam" id="PF13641">
    <property type="entry name" value="Glyco_tranf_2_3"/>
    <property type="match status" value="1"/>
</dbReference>
<comment type="similarity">
    <text evidence="1">Belongs to the glycosyltransferase 2 family.</text>
</comment>
<dbReference type="PANTHER" id="PTHR43630:SF1">
    <property type="entry name" value="POLY-BETA-1,6-N-ACETYL-D-GLUCOSAMINE SYNTHASE"/>
    <property type="match status" value="1"/>
</dbReference>
<protein>
    <submittedName>
        <fullName evidence="5">Glycosyltransferase family 2 protein</fullName>
    </submittedName>
</protein>
<evidence type="ECO:0000313" key="6">
    <source>
        <dbReference type="Proteomes" id="UP000886758"/>
    </source>
</evidence>
<reference evidence="5" key="1">
    <citation type="submission" date="2020-10" db="EMBL/GenBank/DDBJ databases">
        <authorList>
            <person name="Gilroy R."/>
        </authorList>
    </citation>
    <scope>NUCLEOTIDE SEQUENCE</scope>
    <source>
        <strain evidence="5">ChiW17-6978</strain>
    </source>
</reference>
<gene>
    <name evidence="5" type="ORF">IAD46_02250</name>
</gene>